<dbReference type="Proteomes" id="UP001154282">
    <property type="component" value="Unassembled WGS sequence"/>
</dbReference>
<dbReference type="AlphaFoldDB" id="A0AAV0IXJ7"/>
<name>A0AAV0IXJ7_9ROSI</name>
<dbReference type="InterPro" id="IPR012337">
    <property type="entry name" value="RNaseH-like_sf"/>
</dbReference>
<sequence length="71" mass="8268">MRCSAHILNLIAKDGLDVIKDEIHLITESVMYWTSPPKRAQTFNEAVKQLKLFVGKKLVLDCPTRWNYTYD</sequence>
<feature type="non-terminal residue" evidence="1">
    <location>
        <position position="71"/>
    </location>
</feature>
<keyword evidence="2" id="KW-1185">Reference proteome</keyword>
<reference evidence="1" key="1">
    <citation type="submission" date="2022-08" db="EMBL/GenBank/DDBJ databases">
        <authorList>
            <person name="Gutierrez-Valencia J."/>
        </authorList>
    </citation>
    <scope>NUCLEOTIDE SEQUENCE</scope>
</reference>
<evidence type="ECO:0000313" key="1">
    <source>
        <dbReference type="EMBL" id="CAI0402350.1"/>
    </source>
</evidence>
<dbReference type="PANTHER" id="PTHR46481">
    <property type="entry name" value="ZINC FINGER BED DOMAIN-CONTAINING PROTEIN 4"/>
    <property type="match status" value="1"/>
</dbReference>
<accession>A0AAV0IXJ7</accession>
<protein>
    <recommendedName>
        <fullName evidence="3">Transposase</fullName>
    </recommendedName>
</protein>
<organism evidence="1 2">
    <name type="scientific">Linum tenue</name>
    <dbReference type="NCBI Taxonomy" id="586396"/>
    <lineage>
        <taxon>Eukaryota</taxon>
        <taxon>Viridiplantae</taxon>
        <taxon>Streptophyta</taxon>
        <taxon>Embryophyta</taxon>
        <taxon>Tracheophyta</taxon>
        <taxon>Spermatophyta</taxon>
        <taxon>Magnoliopsida</taxon>
        <taxon>eudicotyledons</taxon>
        <taxon>Gunneridae</taxon>
        <taxon>Pentapetalae</taxon>
        <taxon>rosids</taxon>
        <taxon>fabids</taxon>
        <taxon>Malpighiales</taxon>
        <taxon>Linaceae</taxon>
        <taxon>Linum</taxon>
    </lineage>
</organism>
<evidence type="ECO:0008006" key="3">
    <source>
        <dbReference type="Google" id="ProtNLM"/>
    </source>
</evidence>
<dbReference type="PANTHER" id="PTHR46481:SF11">
    <property type="entry name" value="ZINC FINGER BED DOMAIN-CONTAINING PROTEIN RICESLEEPER 2-LIKE"/>
    <property type="match status" value="1"/>
</dbReference>
<comment type="caution">
    <text evidence="1">The sequence shown here is derived from an EMBL/GenBank/DDBJ whole genome shotgun (WGS) entry which is preliminary data.</text>
</comment>
<gene>
    <name evidence="1" type="ORF">LITE_LOCUS11554</name>
</gene>
<dbReference type="EMBL" id="CAMGYJ010000004">
    <property type="protein sequence ID" value="CAI0402350.1"/>
    <property type="molecule type" value="Genomic_DNA"/>
</dbReference>
<dbReference type="SUPFAM" id="SSF53098">
    <property type="entry name" value="Ribonuclease H-like"/>
    <property type="match status" value="1"/>
</dbReference>
<evidence type="ECO:0000313" key="2">
    <source>
        <dbReference type="Proteomes" id="UP001154282"/>
    </source>
</evidence>
<dbReference type="InterPro" id="IPR052035">
    <property type="entry name" value="ZnF_BED_domain_contain"/>
</dbReference>
<proteinExistence type="predicted"/>